<comment type="caution">
    <text evidence="5">The sequence shown here is derived from an EMBL/GenBank/DDBJ whole genome shotgun (WGS) entry which is preliminary data.</text>
</comment>
<dbReference type="InterPro" id="IPR000792">
    <property type="entry name" value="Tscrpt_reg_LuxR_C"/>
</dbReference>
<dbReference type="PROSITE" id="PS00622">
    <property type="entry name" value="HTH_LUXR_1"/>
    <property type="match status" value="1"/>
</dbReference>
<dbReference type="PANTHER" id="PTHR44688:SF16">
    <property type="entry name" value="DNA-BINDING TRANSCRIPTIONAL ACTIVATOR DEVR_DOSR"/>
    <property type="match status" value="1"/>
</dbReference>
<organism evidence="5 6">
    <name type="scientific">Halalkalibacter hemicellulosilyticusJCM 9152</name>
    <dbReference type="NCBI Taxonomy" id="1236971"/>
    <lineage>
        <taxon>Bacteria</taxon>
        <taxon>Bacillati</taxon>
        <taxon>Bacillota</taxon>
        <taxon>Bacilli</taxon>
        <taxon>Bacillales</taxon>
        <taxon>Bacillaceae</taxon>
        <taxon>Halalkalibacter</taxon>
    </lineage>
</organism>
<keyword evidence="1" id="KW-0805">Transcription regulation</keyword>
<dbReference type="AlphaFoldDB" id="W4QAU4"/>
<sequence>MNIDQLKNKLTTADFQQHSYTFRQFVLNELKACISFTAACFTTIDPESLLSTGAVIDKPIEPIHSYILENEHKGSDYNHYFQLVDSPPHMATLHDATNGNLALSYRYTYILAPAGYHDELRAALIDQGKCWGYVTLFRSEHQPVFSKEEQQLINSLLPILTKTVKRLTIQSSFSPSTPQSEQAIMILSDTFELLSANEAAHSLLSSLREQEQLEGDLLPRPIETLCSKIKASSTSKGDQKYEQHSVSIPTAHGQLLSLHVTQLTGEKFSKQYAVISQQTKPFERLSYTLLYYGLTQREIQIVEQIFNGHTTKEIASRLYISVHTVQDHLKSIFAKINVHSRRELLSILNQKNTPVSSQ</sequence>
<dbReference type="Proteomes" id="UP000018895">
    <property type="component" value="Unassembled WGS sequence"/>
</dbReference>
<dbReference type="RefSeq" id="WP_052015431.1">
    <property type="nucleotide sequence ID" value="NZ_BAUU01000001.1"/>
</dbReference>
<gene>
    <name evidence="5" type="ORF">JCM9152_132</name>
</gene>
<protein>
    <recommendedName>
        <fullName evidence="4">HTH luxR-type domain-containing protein</fullName>
    </recommendedName>
</protein>
<dbReference type="OrthoDB" id="9815744at2"/>
<evidence type="ECO:0000256" key="2">
    <source>
        <dbReference type="ARBA" id="ARBA00023125"/>
    </source>
</evidence>
<dbReference type="InterPro" id="IPR036388">
    <property type="entry name" value="WH-like_DNA-bd_sf"/>
</dbReference>
<reference evidence="5" key="1">
    <citation type="journal article" date="2014" name="Genome Announc.">
        <title>Draft Genome Sequences of Three Alkaliphilic Bacillus Strains, Bacillus wakoensis JCM 9140T, Bacillus akibai JCM 9157T, and Bacillus hemicellulosilyticus JCM 9152T.</title>
        <authorList>
            <person name="Yuki M."/>
            <person name="Oshima K."/>
            <person name="Suda W."/>
            <person name="Oshida Y."/>
            <person name="Kitamura K."/>
            <person name="Iida T."/>
            <person name="Hattori M."/>
            <person name="Ohkuma M."/>
        </authorList>
    </citation>
    <scope>NUCLEOTIDE SEQUENCE [LARGE SCALE GENOMIC DNA]</scope>
    <source>
        <strain evidence="5">JCM 9152</strain>
    </source>
</reference>
<dbReference type="CDD" id="cd06170">
    <property type="entry name" value="LuxR_C_like"/>
    <property type="match status" value="1"/>
</dbReference>
<evidence type="ECO:0000259" key="4">
    <source>
        <dbReference type="PROSITE" id="PS50043"/>
    </source>
</evidence>
<dbReference type="EMBL" id="BAUU01000001">
    <property type="protein sequence ID" value="GAE28798.1"/>
    <property type="molecule type" value="Genomic_DNA"/>
</dbReference>
<evidence type="ECO:0000313" key="6">
    <source>
        <dbReference type="Proteomes" id="UP000018895"/>
    </source>
</evidence>
<dbReference type="Gene3D" id="1.10.10.10">
    <property type="entry name" value="Winged helix-like DNA-binding domain superfamily/Winged helix DNA-binding domain"/>
    <property type="match status" value="1"/>
</dbReference>
<keyword evidence="2" id="KW-0238">DNA-binding</keyword>
<name>W4QAU4_9BACI</name>
<dbReference type="SUPFAM" id="SSF46894">
    <property type="entry name" value="C-terminal effector domain of the bipartite response regulators"/>
    <property type="match status" value="1"/>
</dbReference>
<feature type="domain" description="HTH luxR-type" evidence="4">
    <location>
        <begin position="294"/>
        <end position="352"/>
    </location>
</feature>
<dbReference type="PANTHER" id="PTHR44688">
    <property type="entry name" value="DNA-BINDING TRANSCRIPTIONAL ACTIVATOR DEVR_DOSR"/>
    <property type="match status" value="1"/>
</dbReference>
<dbReference type="SMART" id="SM00421">
    <property type="entry name" value="HTH_LUXR"/>
    <property type="match status" value="1"/>
</dbReference>
<dbReference type="GO" id="GO:0003677">
    <property type="term" value="F:DNA binding"/>
    <property type="evidence" value="ECO:0007669"/>
    <property type="project" value="UniProtKB-KW"/>
</dbReference>
<evidence type="ECO:0000256" key="3">
    <source>
        <dbReference type="ARBA" id="ARBA00023163"/>
    </source>
</evidence>
<evidence type="ECO:0000256" key="1">
    <source>
        <dbReference type="ARBA" id="ARBA00023015"/>
    </source>
</evidence>
<dbReference type="STRING" id="1236971.JCM9152_132"/>
<proteinExistence type="predicted"/>
<keyword evidence="6" id="KW-1185">Reference proteome</keyword>
<keyword evidence="3" id="KW-0804">Transcription</keyword>
<dbReference type="GO" id="GO:0006355">
    <property type="term" value="P:regulation of DNA-templated transcription"/>
    <property type="evidence" value="ECO:0007669"/>
    <property type="project" value="InterPro"/>
</dbReference>
<dbReference type="PROSITE" id="PS50043">
    <property type="entry name" value="HTH_LUXR_2"/>
    <property type="match status" value="1"/>
</dbReference>
<dbReference type="PRINTS" id="PR00038">
    <property type="entry name" value="HTHLUXR"/>
</dbReference>
<dbReference type="Pfam" id="PF00196">
    <property type="entry name" value="GerE"/>
    <property type="match status" value="1"/>
</dbReference>
<accession>W4QAU4</accession>
<evidence type="ECO:0000313" key="5">
    <source>
        <dbReference type="EMBL" id="GAE28798.1"/>
    </source>
</evidence>
<dbReference type="InterPro" id="IPR016032">
    <property type="entry name" value="Sig_transdc_resp-reg_C-effctor"/>
</dbReference>